<dbReference type="STRING" id="83449.BON30_05400"/>
<accession>A0A1L9BJZ2</accession>
<comment type="caution">
    <text evidence="2">The sequence shown here is derived from an EMBL/GenBank/DDBJ whole genome shotgun (WGS) entry which is preliminary data.</text>
</comment>
<name>A0A1L9BJZ2_9BACT</name>
<dbReference type="EMBL" id="MPIN01000001">
    <property type="protein sequence ID" value="OJH42622.1"/>
    <property type="molecule type" value="Genomic_DNA"/>
</dbReference>
<evidence type="ECO:0000313" key="2">
    <source>
        <dbReference type="EMBL" id="OJH42622.1"/>
    </source>
</evidence>
<organism evidence="2 3">
    <name type="scientific">Cystobacter ferrugineus</name>
    <dbReference type="NCBI Taxonomy" id="83449"/>
    <lineage>
        <taxon>Bacteria</taxon>
        <taxon>Pseudomonadati</taxon>
        <taxon>Myxococcota</taxon>
        <taxon>Myxococcia</taxon>
        <taxon>Myxococcales</taxon>
        <taxon>Cystobacterineae</taxon>
        <taxon>Archangiaceae</taxon>
        <taxon>Cystobacter</taxon>
    </lineage>
</organism>
<reference evidence="2 3" key="2">
    <citation type="submission" date="2016-12" db="EMBL/GenBank/DDBJ databases">
        <title>Draft Genome Sequence of Cystobacter ferrugineus Strain Cbfe23.</title>
        <authorList>
            <person name="Akbar S."/>
            <person name="Dowd S.E."/>
            <person name="Stevens D.C."/>
        </authorList>
    </citation>
    <scope>NUCLEOTIDE SEQUENCE [LARGE SCALE GENOMIC DNA]</scope>
    <source>
        <strain evidence="2 3">Cbfe23</strain>
    </source>
</reference>
<proteinExistence type="predicted"/>
<dbReference type="AlphaFoldDB" id="A0A1L9BJZ2"/>
<feature type="region of interest" description="Disordered" evidence="1">
    <location>
        <begin position="25"/>
        <end position="64"/>
    </location>
</feature>
<gene>
    <name evidence="2" type="ORF">BON30_05400</name>
</gene>
<evidence type="ECO:0000313" key="3">
    <source>
        <dbReference type="Proteomes" id="UP000182229"/>
    </source>
</evidence>
<evidence type="ECO:0000256" key="1">
    <source>
        <dbReference type="SAM" id="MobiDB-lite"/>
    </source>
</evidence>
<sequence>MAKRWASASLVGAAILMALGIRYAPHSRPPRRRRPSAAAPAHSPEGEQTPATPPQEPEKAEPVPPWLFFVLPGH</sequence>
<feature type="compositionally biased region" description="Low complexity" evidence="1">
    <location>
        <begin position="36"/>
        <end position="50"/>
    </location>
</feature>
<keyword evidence="3" id="KW-1185">Reference proteome</keyword>
<protein>
    <submittedName>
        <fullName evidence="2">Uncharacterized protein</fullName>
    </submittedName>
</protein>
<reference evidence="3" key="1">
    <citation type="submission" date="2016-11" db="EMBL/GenBank/DDBJ databases">
        <authorList>
            <person name="Shukria A."/>
            <person name="Stevens D.C."/>
        </authorList>
    </citation>
    <scope>NUCLEOTIDE SEQUENCE [LARGE SCALE GENOMIC DNA]</scope>
    <source>
        <strain evidence="3">Cbfe23</strain>
    </source>
</reference>
<dbReference type="Proteomes" id="UP000182229">
    <property type="component" value="Unassembled WGS sequence"/>
</dbReference>